<dbReference type="AlphaFoldDB" id="A0A9C7UT95"/>
<evidence type="ECO:0000313" key="10">
    <source>
        <dbReference type="EMBL" id="GJQ14452.1"/>
    </source>
</evidence>
<dbReference type="GO" id="GO:0031047">
    <property type="term" value="P:regulatory ncRNA-mediated gene silencing"/>
    <property type="evidence" value="ECO:0007669"/>
    <property type="project" value="UniProtKB-KW"/>
</dbReference>
<organism evidence="10 11">
    <name type="scientific">Galdieria partita</name>
    <dbReference type="NCBI Taxonomy" id="83374"/>
    <lineage>
        <taxon>Eukaryota</taxon>
        <taxon>Rhodophyta</taxon>
        <taxon>Bangiophyceae</taxon>
        <taxon>Galdieriales</taxon>
        <taxon>Galdieriaceae</taxon>
        <taxon>Galdieria</taxon>
    </lineage>
</organism>
<reference evidence="10" key="2">
    <citation type="submission" date="2022-01" db="EMBL/GenBank/DDBJ databases">
        <authorList>
            <person name="Hirooka S."/>
            <person name="Miyagishima S.Y."/>
        </authorList>
    </citation>
    <scope>NUCLEOTIDE SEQUENCE</scope>
    <source>
        <strain evidence="10">NBRC 102759</strain>
    </source>
</reference>
<evidence type="ECO:0000256" key="3">
    <source>
        <dbReference type="ARBA" id="ARBA00008030"/>
    </source>
</evidence>
<evidence type="ECO:0000256" key="2">
    <source>
        <dbReference type="ARBA" id="ARBA00004496"/>
    </source>
</evidence>
<sequence>MTQLSSKLVASIVNILYTLDKPWKQLKKDLEEYLHQEPQEREWKERKALECLTALVRDGLLDPLEHRINGIFLIFSQIQVEIENKLSAPALVLLDLLERENTSPEEQLVLVWLLKDRKRREELSSKSSTENSEFLKQQRKMLENDSFVKDKSQILEISKNWRLQQKPTELASISGIILDPETSLTGAPIPSMDINEEVFLEQLGEDVTIHDLDPVFVRPAPPLLPLGNDELLLIDPETIHEVVWDRTMCEKLPQVEVLKDLINKASKGPLQPQQQQTLISLIESPRLLHRCGLTPAKLPDLVENNPVVAIEVLLKFVSSNKISEYFSALVNMDMSLHSMEVVNRLTTAVELPPEFIQMYISNCIHSCENIRDKYTQNRLVRLVCVFLQSLIKNNIVNVQDLFIEVQAFCIEFSRIREAASLFRLLKNLE</sequence>
<accession>A0A9C7UT95</accession>
<evidence type="ECO:0000256" key="4">
    <source>
        <dbReference type="ARBA" id="ARBA00014872"/>
    </source>
</evidence>
<gene>
    <name evidence="10" type="ORF">GpartN1_g6243.t1</name>
</gene>
<dbReference type="Pfam" id="PF10155">
    <property type="entry name" value="CNOT11"/>
    <property type="match status" value="1"/>
</dbReference>
<proteinExistence type="inferred from homology"/>
<comment type="subcellular location">
    <subcellularLocation>
        <location evidence="2">Cytoplasm</location>
    </subcellularLocation>
    <subcellularLocation>
        <location evidence="1">Nucleus</location>
    </subcellularLocation>
</comment>
<dbReference type="EMBL" id="BQMJ01000055">
    <property type="protein sequence ID" value="GJQ14452.1"/>
    <property type="molecule type" value="Genomic_DNA"/>
</dbReference>
<evidence type="ECO:0000256" key="7">
    <source>
        <dbReference type="ARBA" id="ARBA00023158"/>
    </source>
</evidence>
<evidence type="ECO:0000256" key="1">
    <source>
        <dbReference type="ARBA" id="ARBA00004123"/>
    </source>
</evidence>
<keyword evidence="5" id="KW-0963">Cytoplasm</keyword>
<keyword evidence="9" id="KW-0539">Nucleus</keyword>
<keyword evidence="7" id="KW-0943">RNA-mediated gene silencing</keyword>
<dbReference type="GO" id="GO:0005737">
    <property type="term" value="C:cytoplasm"/>
    <property type="evidence" value="ECO:0007669"/>
    <property type="project" value="UniProtKB-SubCell"/>
</dbReference>
<dbReference type="PANTHER" id="PTHR15975">
    <property type="entry name" value="CCR4-NOT TRANSCRIPTION COMPLEX SUBUNIT 11"/>
    <property type="match status" value="1"/>
</dbReference>
<comment type="similarity">
    <text evidence="3">Belongs to the CNOT11 family.</text>
</comment>
<dbReference type="GO" id="GO:0005634">
    <property type="term" value="C:nucleus"/>
    <property type="evidence" value="ECO:0007669"/>
    <property type="project" value="UniProtKB-SubCell"/>
</dbReference>
<evidence type="ECO:0000313" key="11">
    <source>
        <dbReference type="Proteomes" id="UP001061958"/>
    </source>
</evidence>
<keyword evidence="8" id="KW-0804">Transcription</keyword>
<dbReference type="PANTHER" id="PTHR15975:SF0">
    <property type="entry name" value="CCR4-NOT TRANSCRIPTION COMPLEX SUBUNIT 11"/>
    <property type="match status" value="1"/>
</dbReference>
<evidence type="ECO:0000256" key="5">
    <source>
        <dbReference type="ARBA" id="ARBA00022490"/>
    </source>
</evidence>
<keyword evidence="11" id="KW-1185">Reference proteome</keyword>
<keyword evidence="6" id="KW-0805">Transcription regulation</keyword>
<dbReference type="OrthoDB" id="10265389at2759"/>
<dbReference type="Proteomes" id="UP001061958">
    <property type="component" value="Unassembled WGS sequence"/>
</dbReference>
<reference evidence="10" key="1">
    <citation type="journal article" date="2022" name="Proc. Natl. Acad. Sci. U.S.A.">
        <title>Life cycle and functional genomics of the unicellular red alga Galdieria for elucidating algal and plant evolution and industrial use.</title>
        <authorList>
            <person name="Hirooka S."/>
            <person name="Itabashi T."/>
            <person name="Ichinose T.M."/>
            <person name="Onuma R."/>
            <person name="Fujiwara T."/>
            <person name="Yamashita S."/>
            <person name="Jong L.W."/>
            <person name="Tomita R."/>
            <person name="Iwane A.H."/>
            <person name="Miyagishima S.Y."/>
        </authorList>
    </citation>
    <scope>NUCLEOTIDE SEQUENCE</scope>
    <source>
        <strain evidence="10">NBRC 102759</strain>
    </source>
</reference>
<dbReference type="GO" id="GO:0030014">
    <property type="term" value="C:CCR4-NOT complex"/>
    <property type="evidence" value="ECO:0007669"/>
    <property type="project" value="InterPro"/>
</dbReference>
<dbReference type="InterPro" id="IPR019312">
    <property type="entry name" value="CNOT11"/>
</dbReference>
<evidence type="ECO:0000256" key="9">
    <source>
        <dbReference type="ARBA" id="ARBA00023242"/>
    </source>
</evidence>
<evidence type="ECO:0000256" key="8">
    <source>
        <dbReference type="ARBA" id="ARBA00023163"/>
    </source>
</evidence>
<protein>
    <recommendedName>
        <fullName evidence="4">CCR4-NOT transcription complex subunit 11</fullName>
    </recommendedName>
</protein>
<evidence type="ECO:0000256" key="6">
    <source>
        <dbReference type="ARBA" id="ARBA00023015"/>
    </source>
</evidence>
<name>A0A9C7UT95_9RHOD</name>
<comment type="caution">
    <text evidence="10">The sequence shown here is derived from an EMBL/GenBank/DDBJ whole genome shotgun (WGS) entry which is preliminary data.</text>
</comment>